<protein>
    <submittedName>
        <fullName evidence="1">Uncharacterized protein</fullName>
    </submittedName>
</protein>
<dbReference type="EMBL" id="JABFTP020000124">
    <property type="protein sequence ID" value="KAL3278828.1"/>
    <property type="molecule type" value="Genomic_DNA"/>
</dbReference>
<organism evidence="1 2">
    <name type="scientific">Cryptolaemus montrouzieri</name>
    <dbReference type="NCBI Taxonomy" id="559131"/>
    <lineage>
        <taxon>Eukaryota</taxon>
        <taxon>Metazoa</taxon>
        <taxon>Ecdysozoa</taxon>
        <taxon>Arthropoda</taxon>
        <taxon>Hexapoda</taxon>
        <taxon>Insecta</taxon>
        <taxon>Pterygota</taxon>
        <taxon>Neoptera</taxon>
        <taxon>Endopterygota</taxon>
        <taxon>Coleoptera</taxon>
        <taxon>Polyphaga</taxon>
        <taxon>Cucujiformia</taxon>
        <taxon>Coccinelloidea</taxon>
        <taxon>Coccinellidae</taxon>
        <taxon>Scymninae</taxon>
        <taxon>Scymnini</taxon>
        <taxon>Cryptolaemus</taxon>
    </lineage>
</organism>
<reference evidence="1 2" key="1">
    <citation type="journal article" date="2021" name="BMC Biol.">
        <title>Horizontally acquired antibacterial genes associated with adaptive radiation of ladybird beetles.</title>
        <authorList>
            <person name="Li H.S."/>
            <person name="Tang X.F."/>
            <person name="Huang Y.H."/>
            <person name="Xu Z.Y."/>
            <person name="Chen M.L."/>
            <person name="Du X.Y."/>
            <person name="Qiu B.Y."/>
            <person name="Chen P.T."/>
            <person name="Zhang W."/>
            <person name="Slipinski A."/>
            <person name="Escalona H.E."/>
            <person name="Waterhouse R.M."/>
            <person name="Zwick A."/>
            <person name="Pang H."/>
        </authorList>
    </citation>
    <scope>NUCLEOTIDE SEQUENCE [LARGE SCALE GENOMIC DNA]</scope>
    <source>
        <strain evidence="1">SYSU2018</strain>
    </source>
</reference>
<comment type="caution">
    <text evidence="1">The sequence shown here is derived from an EMBL/GenBank/DDBJ whole genome shotgun (WGS) entry which is preliminary data.</text>
</comment>
<evidence type="ECO:0000313" key="1">
    <source>
        <dbReference type="EMBL" id="KAL3278828.1"/>
    </source>
</evidence>
<dbReference type="AlphaFoldDB" id="A0ABD2NJF9"/>
<dbReference type="Proteomes" id="UP001516400">
    <property type="component" value="Unassembled WGS sequence"/>
</dbReference>
<proteinExistence type="predicted"/>
<evidence type="ECO:0000313" key="2">
    <source>
        <dbReference type="Proteomes" id="UP001516400"/>
    </source>
</evidence>
<keyword evidence="2" id="KW-1185">Reference proteome</keyword>
<gene>
    <name evidence="1" type="ORF">HHI36_016348</name>
</gene>
<name>A0ABD2NJF9_9CUCU</name>
<sequence length="349" mass="40072">MDNLTNTGHPMGMLDRDQRTAKVSVYRARNHRSSFDSSSSQYGCGCQIGTSTLSPELHNIPEQQHRTQYISHSDQVRGRTSPSSFRVRKNNNRHCWVTVTRLQKTLILGFYLSVVVTFPSTLAAPSTKRSATMSTNGVEKWMAPCGNKIDYNAGHASNEIRTTDAELLTKIIDQSRRSAQKVNDFKERFAKTTFSMNWEQLFNLYKGHGSYDWLPSIPKRLGEPVSQDYLITLKLDDTLRDTYEYLQRFAVALDQIVIDEKARSNSLKTMTKDFEEVEKYAISILCEILTTMNERKVTGHPDVQRSIIPENLKNGDNTHKNVRNYMILRDYINILEYVIACFVHLQENV</sequence>
<accession>A0ABD2NJF9</accession>